<accession>A0A396IR58</accession>
<organism evidence="1 2">
    <name type="scientific">Medicago truncatula</name>
    <name type="common">Barrel medic</name>
    <name type="synonym">Medicago tribuloides</name>
    <dbReference type="NCBI Taxonomy" id="3880"/>
    <lineage>
        <taxon>Eukaryota</taxon>
        <taxon>Viridiplantae</taxon>
        <taxon>Streptophyta</taxon>
        <taxon>Embryophyta</taxon>
        <taxon>Tracheophyta</taxon>
        <taxon>Spermatophyta</taxon>
        <taxon>Magnoliopsida</taxon>
        <taxon>eudicotyledons</taxon>
        <taxon>Gunneridae</taxon>
        <taxon>Pentapetalae</taxon>
        <taxon>rosids</taxon>
        <taxon>fabids</taxon>
        <taxon>Fabales</taxon>
        <taxon>Fabaceae</taxon>
        <taxon>Papilionoideae</taxon>
        <taxon>50 kb inversion clade</taxon>
        <taxon>NPAAA clade</taxon>
        <taxon>Hologalegina</taxon>
        <taxon>IRL clade</taxon>
        <taxon>Trifolieae</taxon>
        <taxon>Medicago</taxon>
    </lineage>
</organism>
<dbReference type="Gramene" id="rna16059">
    <property type="protein sequence ID" value="RHN67820.1"/>
    <property type="gene ID" value="gene16059"/>
</dbReference>
<dbReference type="EMBL" id="PSQE01000003">
    <property type="protein sequence ID" value="RHN67820.1"/>
    <property type="molecule type" value="Genomic_DNA"/>
</dbReference>
<reference evidence="2" key="1">
    <citation type="journal article" date="2018" name="Nat. Plants">
        <title>Whole-genome landscape of Medicago truncatula symbiotic genes.</title>
        <authorList>
            <person name="Pecrix Y."/>
            <person name="Staton S.E."/>
            <person name="Sallet E."/>
            <person name="Lelandais-Briere C."/>
            <person name="Moreau S."/>
            <person name="Carrere S."/>
            <person name="Blein T."/>
            <person name="Jardinaud M.F."/>
            <person name="Latrasse D."/>
            <person name="Zouine M."/>
            <person name="Zahm M."/>
            <person name="Kreplak J."/>
            <person name="Mayjonade B."/>
            <person name="Satge C."/>
            <person name="Perez M."/>
            <person name="Cauet S."/>
            <person name="Marande W."/>
            <person name="Chantry-Darmon C."/>
            <person name="Lopez-Roques C."/>
            <person name="Bouchez O."/>
            <person name="Berard A."/>
            <person name="Debelle F."/>
            <person name="Munos S."/>
            <person name="Bendahmane A."/>
            <person name="Berges H."/>
            <person name="Niebel A."/>
            <person name="Buitink J."/>
            <person name="Frugier F."/>
            <person name="Benhamed M."/>
            <person name="Crespi M."/>
            <person name="Gouzy J."/>
            <person name="Gamas P."/>
        </authorList>
    </citation>
    <scope>NUCLEOTIDE SEQUENCE [LARGE SCALE GENOMIC DNA]</scope>
    <source>
        <strain evidence="2">cv. Jemalong A17</strain>
    </source>
</reference>
<name>A0A396IR58_MEDTR</name>
<comment type="caution">
    <text evidence="1">The sequence shown here is derived from an EMBL/GenBank/DDBJ whole genome shotgun (WGS) entry which is preliminary data.</text>
</comment>
<dbReference type="AlphaFoldDB" id="A0A396IR58"/>
<evidence type="ECO:0000313" key="2">
    <source>
        <dbReference type="Proteomes" id="UP000265566"/>
    </source>
</evidence>
<evidence type="ECO:0000313" key="1">
    <source>
        <dbReference type="EMBL" id="RHN67820.1"/>
    </source>
</evidence>
<dbReference type="Proteomes" id="UP000265566">
    <property type="component" value="Chromosome 3"/>
</dbReference>
<gene>
    <name evidence="1" type="ORF">MtrunA17_Chr3g0106881</name>
</gene>
<sequence length="53" mass="6428">MLVEGRISFSWVELTNDENMTNMFWEHNMFQWIDMRVTLLRSTKDIINNLIPP</sequence>
<proteinExistence type="predicted"/>
<protein>
    <submittedName>
        <fullName evidence="1">Uncharacterized protein</fullName>
    </submittedName>
</protein>